<dbReference type="InterPro" id="IPR006146">
    <property type="entry name" value="5'-Nucleotdase_CS"/>
</dbReference>
<dbReference type="GO" id="GO:0008253">
    <property type="term" value="F:5'-nucleotidase activity"/>
    <property type="evidence" value="ECO:0007669"/>
    <property type="project" value="TreeGrafter"/>
</dbReference>
<dbReference type="GO" id="GO:0008768">
    <property type="term" value="F:UDP-sugar diphosphatase activity"/>
    <property type="evidence" value="ECO:0007669"/>
    <property type="project" value="TreeGrafter"/>
</dbReference>
<gene>
    <name evidence="2" type="ORF">GCU85_05605</name>
</gene>
<dbReference type="PANTHER" id="PTHR11575">
    <property type="entry name" value="5'-NUCLEOTIDASE-RELATED"/>
    <property type="match status" value="1"/>
</dbReference>
<dbReference type="PRINTS" id="PR01607">
    <property type="entry name" value="APYRASEFAMLY"/>
</dbReference>
<dbReference type="EMBL" id="WHNW01000005">
    <property type="protein sequence ID" value="MPV86204.1"/>
    <property type="molecule type" value="Genomic_DNA"/>
</dbReference>
<organism evidence="2 3">
    <name type="scientific">Ostreibacterium oceani</name>
    <dbReference type="NCBI Taxonomy" id="2654998"/>
    <lineage>
        <taxon>Bacteria</taxon>
        <taxon>Pseudomonadati</taxon>
        <taxon>Pseudomonadota</taxon>
        <taxon>Gammaproteobacteria</taxon>
        <taxon>Cardiobacteriales</taxon>
        <taxon>Ostreibacteriaceae</taxon>
        <taxon>Ostreibacterium</taxon>
    </lineage>
</organism>
<dbReference type="GO" id="GO:0009166">
    <property type="term" value="P:nucleotide catabolic process"/>
    <property type="evidence" value="ECO:0007669"/>
    <property type="project" value="InterPro"/>
</dbReference>
<dbReference type="InterPro" id="IPR036907">
    <property type="entry name" value="5'-Nucleotdase_C_sf"/>
</dbReference>
<dbReference type="FunCoup" id="A0A6N7ETR2">
    <property type="interactions" value="133"/>
</dbReference>
<dbReference type="SUPFAM" id="SSF56300">
    <property type="entry name" value="Metallo-dependent phosphatases"/>
    <property type="match status" value="1"/>
</dbReference>
<dbReference type="Gene3D" id="3.90.780.10">
    <property type="entry name" value="5'-Nucleotidase, C-terminal domain"/>
    <property type="match status" value="1"/>
</dbReference>
<evidence type="ECO:0000313" key="3">
    <source>
        <dbReference type="Proteomes" id="UP000471298"/>
    </source>
</evidence>
<sequence length="856" mass="92600">MPHVSNRYNVYIYFRRLVLKKLLPIILLGCVSWQASADFTLNISHINDHHSHLNPEDIDLMLPSGEVEVELGGFPRVTAQINAQAARSEHHVKIHAGDAITGDLFYTLFKGEADAALMNTVCFDVFTVGNHEFDAGDAGLKTFLDYLLDGSCDTTVLGSNVSPEVGVSPLAPNAVDDYLKRTAIKSFGDQQVGFIGIDIANKTKQSSSPDETTVFADELETAQTYINELVAMGINQIVLVTHYQYQNDIALAAQLSHVDAIIGGDSHSLLGEQFAEVGLNPQGAYPTRVTNADGDLVCIVQAWQYAAVVGELALNFDDAGALTSCEGTPHLLLGDTFVRDDETLTGDALATVQAELAAISGLTMVTPDANAEMVLADYAAQAEELETTVIGNIAENLCLERIPGQGRSSLCDVSETAERGSDITMVVAEAFREMSVLSDVTIQNAGGVRIDIPAGELTIGDAYRLLPFANTIVNLDMTGAEIKQTLEEAIDVALYVDGGSSGAYPYAAGLRFDVAAGRAFGERIQNLEVKVKGSDSWASIDPSEFYLVATNSFIASGGDGYDTMKRVFNDPLRAEDTFLDYAQAFVDYVEARGTVGKLPTEDYSTRRYCATYDCGGISDLWWDEDKGGYGVSIKRLDNRVVVRIYGYDAEGQPYWSTLEGIPVTDESDAGFTAGGDVYTYRYDGQAIGGQWSRDNVTPTIIGSGSLVYDKSADTVALSVRTSEGDYDLDLTRFNGNDRQAGDGVYWAPDKSGQGLYVSNRASRVFVQWFVYDENGQSAWYTIEPSADDENQYVVYSPSYSGGNPMQAFDPANVVRKAVGTASLTQNNGRSYTLSVTLTAGPNAGQMEVFNLTAFDY</sequence>
<protein>
    <recommendedName>
        <fullName evidence="1">5'-Nucleotidase C-terminal domain-containing protein</fullName>
    </recommendedName>
</protein>
<comment type="caution">
    <text evidence="2">The sequence shown here is derived from an EMBL/GenBank/DDBJ whole genome shotgun (WGS) entry which is preliminary data.</text>
</comment>
<feature type="domain" description="5'-Nucleotidase C-terminal" evidence="1">
    <location>
        <begin position="417"/>
        <end position="565"/>
    </location>
</feature>
<dbReference type="GO" id="GO:0000166">
    <property type="term" value="F:nucleotide binding"/>
    <property type="evidence" value="ECO:0007669"/>
    <property type="project" value="InterPro"/>
</dbReference>
<dbReference type="Gene3D" id="3.60.21.10">
    <property type="match status" value="1"/>
</dbReference>
<dbReference type="GO" id="GO:0046872">
    <property type="term" value="F:metal ion binding"/>
    <property type="evidence" value="ECO:0007669"/>
    <property type="project" value="InterPro"/>
</dbReference>
<dbReference type="InParanoid" id="A0A6N7ETR2"/>
<dbReference type="PANTHER" id="PTHR11575:SF24">
    <property type="entry name" value="5'-NUCLEOTIDASE"/>
    <property type="match status" value="1"/>
</dbReference>
<evidence type="ECO:0000259" key="1">
    <source>
        <dbReference type="Pfam" id="PF02872"/>
    </source>
</evidence>
<accession>A0A6N7ETR2</accession>
<dbReference type="PROSITE" id="PS00786">
    <property type="entry name" value="5_NUCLEOTIDASE_2"/>
    <property type="match status" value="1"/>
</dbReference>
<dbReference type="Proteomes" id="UP000471298">
    <property type="component" value="Unassembled WGS sequence"/>
</dbReference>
<dbReference type="SUPFAM" id="SSF55816">
    <property type="entry name" value="5'-nucleotidase (syn. UDP-sugar hydrolase), C-terminal domain"/>
    <property type="match status" value="1"/>
</dbReference>
<name>A0A6N7ETR2_9GAMM</name>
<dbReference type="GO" id="GO:0030288">
    <property type="term" value="C:outer membrane-bounded periplasmic space"/>
    <property type="evidence" value="ECO:0007669"/>
    <property type="project" value="TreeGrafter"/>
</dbReference>
<dbReference type="Pfam" id="PF02872">
    <property type="entry name" value="5_nucleotid_C"/>
    <property type="match status" value="1"/>
</dbReference>
<evidence type="ECO:0000313" key="2">
    <source>
        <dbReference type="EMBL" id="MPV86204.1"/>
    </source>
</evidence>
<proteinExistence type="predicted"/>
<dbReference type="InterPro" id="IPR029052">
    <property type="entry name" value="Metallo-depent_PP-like"/>
</dbReference>
<reference evidence="2 3" key="1">
    <citation type="submission" date="2019-10" db="EMBL/GenBank/DDBJ databases">
        <title>Cardiobacteriales fam. a chemoheterotrophic member of the order Cardiobacteriales, and proposal of Cardiobacteriales fam. nov.</title>
        <authorList>
            <person name="Wang C."/>
        </authorList>
    </citation>
    <scope>NUCLEOTIDE SEQUENCE [LARGE SCALE GENOMIC DNA]</scope>
    <source>
        <strain evidence="2 3">ML27</strain>
    </source>
</reference>
<dbReference type="InterPro" id="IPR008334">
    <property type="entry name" value="5'-Nucleotdase_C"/>
</dbReference>
<dbReference type="InterPro" id="IPR006179">
    <property type="entry name" value="5_nucleotidase/apyrase"/>
</dbReference>
<dbReference type="AlphaFoldDB" id="A0A6N7ETR2"/>
<keyword evidence="3" id="KW-1185">Reference proteome</keyword>